<sequence>MELWQQVLLLITGLLAIYLLWRFYGRYQKERGLYDVYYMLGFAVLLVSGLLL</sequence>
<dbReference type="EMBL" id="BART01023294">
    <property type="protein sequence ID" value="GAG91264.1"/>
    <property type="molecule type" value="Genomic_DNA"/>
</dbReference>
<gene>
    <name evidence="2" type="ORF">S01H4_42426</name>
</gene>
<comment type="caution">
    <text evidence="2">The sequence shown here is derived from an EMBL/GenBank/DDBJ whole genome shotgun (WGS) entry which is preliminary data.</text>
</comment>
<protein>
    <submittedName>
        <fullName evidence="2">Uncharacterized protein</fullName>
    </submittedName>
</protein>
<reference evidence="2" key="1">
    <citation type="journal article" date="2014" name="Front. Microbiol.">
        <title>High frequency of phylogenetically diverse reductive dehalogenase-homologous genes in deep subseafloor sedimentary metagenomes.</title>
        <authorList>
            <person name="Kawai M."/>
            <person name="Futagami T."/>
            <person name="Toyoda A."/>
            <person name="Takaki Y."/>
            <person name="Nishi S."/>
            <person name="Hori S."/>
            <person name="Arai W."/>
            <person name="Tsubouchi T."/>
            <person name="Morono Y."/>
            <person name="Uchiyama I."/>
            <person name="Ito T."/>
            <person name="Fujiyama A."/>
            <person name="Inagaki F."/>
            <person name="Takami H."/>
        </authorList>
    </citation>
    <scope>NUCLEOTIDE SEQUENCE</scope>
    <source>
        <strain evidence="2">Expedition CK06-06</strain>
    </source>
</reference>
<evidence type="ECO:0000313" key="2">
    <source>
        <dbReference type="EMBL" id="GAG91264.1"/>
    </source>
</evidence>
<proteinExistence type="predicted"/>
<dbReference type="AlphaFoldDB" id="X1B6A0"/>
<accession>X1B6A0</accession>
<feature type="transmembrane region" description="Helical" evidence="1">
    <location>
        <begin position="36"/>
        <end position="51"/>
    </location>
</feature>
<feature type="transmembrane region" description="Helical" evidence="1">
    <location>
        <begin position="6"/>
        <end position="24"/>
    </location>
</feature>
<organism evidence="2">
    <name type="scientific">marine sediment metagenome</name>
    <dbReference type="NCBI Taxonomy" id="412755"/>
    <lineage>
        <taxon>unclassified sequences</taxon>
        <taxon>metagenomes</taxon>
        <taxon>ecological metagenomes</taxon>
    </lineage>
</organism>
<evidence type="ECO:0000256" key="1">
    <source>
        <dbReference type="SAM" id="Phobius"/>
    </source>
</evidence>
<keyword evidence="1" id="KW-0812">Transmembrane</keyword>
<feature type="non-terminal residue" evidence="2">
    <location>
        <position position="52"/>
    </location>
</feature>
<keyword evidence="1" id="KW-0472">Membrane</keyword>
<name>X1B6A0_9ZZZZ</name>
<keyword evidence="1" id="KW-1133">Transmembrane helix</keyword>